<organism evidence="4 5">
    <name type="scientific">Paramecium primaurelia</name>
    <dbReference type="NCBI Taxonomy" id="5886"/>
    <lineage>
        <taxon>Eukaryota</taxon>
        <taxon>Sar</taxon>
        <taxon>Alveolata</taxon>
        <taxon>Ciliophora</taxon>
        <taxon>Intramacronucleata</taxon>
        <taxon>Oligohymenophorea</taxon>
        <taxon>Peniculida</taxon>
        <taxon>Parameciidae</taxon>
        <taxon>Paramecium</taxon>
    </lineage>
</organism>
<dbReference type="AlphaFoldDB" id="A0A8S1PMP9"/>
<feature type="transmembrane region" description="Helical" evidence="3">
    <location>
        <begin position="39"/>
        <end position="56"/>
    </location>
</feature>
<keyword evidence="3" id="KW-1133">Transmembrane helix</keyword>
<evidence type="ECO:0000313" key="5">
    <source>
        <dbReference type="Proteomes" id="UP000688137"/>
    </source>
</evidence>
<evidence type="ECO:0000313" key="4">
    <source>
        <dbReference type="EMBL" id="CAD8104179.1"/>
    </source>
</evidence>
<feature type="compositionally biased region" description="Polar residues" evidence="2">
    <location>
        <begin position="1"/>
        <end position="11"/>
    </location>
</feature>
<evidence type="ECO:0008006" key="6">
    <source>
        <dbReference type="Google" id="ProtNLM"/>
    </source>
</evidence>
<evidence type="ECO:0000256" key="2">
    <source>
        <dbReference type="SAM" id="MobiDB-lite"/>
    </source>
</evidence>
<accession>A0A8S1PMP9</accession>
<keyword evidence="5" id="KW-1185">Reference proteome</keyword>
<keyword evidence="1" id="KW-0175">Coiled coil</keyword>
<evidence type="ECO:0000256" key="1">
    <source>
        <dbReference type="SAM" id="Coils"/>
    </source>
</evidence>
<protein>
    <recommendedName>
        <fullName evidence="6">Transmembrane protein</fullName>
    </recommendedName>
</protein>
<reference evidence="4" key="1">
    <citation type="submission" date="2021-01" db="EMBL/GenBank/DDBJ databases">
        <authorList>
            <consortium name="Genoscope - CEA"/>
            <person name="William W."/>
        </authorList>
    </citation>
    <scope>NUCLEOTIDE SEQUENCE</scope>
</reference>
<comment type="caution">
    <text evidence="4">The sequence shown here is derived from an EMBL/GenBank/DDBJ whole genome shotgun (WGS) entry which is preliminary data.</text>
</comment>
<sequence>MLSYQNVAQNEYQKEKDIPSPSPLTRPKNNNTNQQPTPVPSKSLIILIYISIVYILRKWKMINNHQSFRSNYNMNQINPQEQMLLEKQQLLMEEGEDLKKHNYYYLEHILPSNPLDNRNQKSIEQDLEAKFDYQEEMIIKLKSEVRRKQEAQLEKLQKKLEDYNILSS</sequence>
<proteinExistence type="predicted"/>
<dbReference type="Proteomes" id="UP000688137">
    <property type="component" value="Unassembled WGS sequence"/>
</dbReference>
<feature type="region of interest" description="Disordered" evidence="2">
    <location>
        <begin position="1"/>
        <end position="37"/>
    </location>
</feature>
<keyword evidence="3" id="KW-0812">Transmembrane</keyword>
<feature type="coiled-coil region" evidence="1">
    <location>
        <begin position="139"/>
        <end position="166"/>
    </location>
</feature>
<name>A0A8S1PMP9_PARPR</name>
<gene>
    <name evidence="4" type="ORF">PPRIM_AZ9-3.1.T1230041</name>
</gene>
<evidence type="ECO:0000256" key="3">
    <source>
        <dbReference type="SAM" id="Phobius"/>
    </source>
</evidence>
<keyword evidence="3" id="KW-0472">Membrane</keyword>
<dbReference type="EMBL" id="CAJJDM010000126">
    <property type="protein sequence ID" value="CAD8104179.1"/>
    <property type="molecule type" value="Genomic_DNA"/>
</dbReference>